<reference evidence="3 4" key="1">
    <citation type="submission" date="2019-11" db="EMBL/GenBank/DDBJ databases">
        <title>Draft genome sequence of Labilibaculum sp. strain SYP isolated from Black Sea.</title>
        <authorList>
            <person name="Yadav S."/>
            <person name="Villanueva L."/>
        </authorList>
    </citation>
    <scope>NUCLEOTIDE SEQUENCE [LARGE SCALE GENOMIC DNA]</scope>
    <source>
        <strain evidence="3 4">44</strain>
    </source>
</reference>
<accession>A0A7M4D6T1</accession>
<dbReference type="Proteomes" id="UP000462449">
    <property type="component" value="Unassembled WGS sequence"/>
</dbReference>
<feature type="domain" description="Sialidase" evidence="1">
    <location>
        <begin position="77"/>
        <end position="369"/>
    </location>
</feature>
<reference evidence="2 5" key="2">
    <citation type="submission" date="2019-12" db="EMBL/GenBank/DDBJ databases">
        <title>Draft genome sequence of Labilibaculum sp. strain 44 isolated from deep waters of Black Sea.</title>
        <authorList>
            <person name="Yadav S."/>
            <person name="Villanueva L."/>
        </authorList>
    </citation>
    <scope>NUCLEOTIDE SEQUENCE [LARGE SCALE GENOMIC DNA]</scope>
    <source>
        <strain evidence="2 5">44</strain>
    </source>
</reference>
<evidence type="ECO:0000259" key="1">
    <source>
        <dbReference type="Pfam" id="PF13088"/>
    </source>
</evidence>
<dbReference type="CDD" id="cd15482">
    <property type="entry name" value="Sialidase_non-viral"/>
    <property type="match status" value="1"/>
</dbReference>
<dbReference type="Pfam" id="PF13088">
    <property type="entry name" value="BNR_2"/>
    <property type="match status" value="1"/>
</dbReference>
<gene>
    <name evidence="3" type="ORF">DWB62_011090</name>
    <name evidence="2" type="ORF">GNY23_11090</name>
</gene>
<dbReference type="EMBL" id="QTZN02000023">
    <property type="protein sequence ID" value="MVB07565.1"/>
    <property type="molecule type" value="Genomic_DNA"/>
</dbReference>
<dbReference type="Gene3D" id="2.120.10.10">
    <property type="match status" value="1"/>
</dbReference>
<dbReference type="RefSeq" id="WP_156196008.1">
    <property type="nucleotide sequence ID" value="NZ_QTZN02000023.1"/>
</dbReference>
<dbReference type="OrthoDB" id="177453at2"/>
<organism evidence="2 5">
    <name type="scientific">Labilibaculum euxinus</name>
    <dbReference type="NCBI Taxonomy" id="2686357"/>
    <lineage>
        <taxon>Bacteria</taxon>
        <taxon>Pseudomonadati</taxon>
        <taxon>Bacteroidota</taxon>
        <taxon>Bacteroidia</taxon>
        <taxon>Marinilabiliales</taxon>
        <taxon>Marinifilaceae</taxon>
        <taxon>Labilibaculum</taxon>
    </lineage>
</organism>
<dbReference type="PANTHER" id="PTHR43752">
    <property type="entry name" value="BNR/ASP-BOX REPEAT FAMILY PROTEIN"/>
    <property type="match status" value="1"/>
</dbReference>
<evidence type="ECO:0000313" key="5">
    <source>
        <dbReference type="Proteomes" id="UP000462449"/>
    </source>
</evidence>
<name>A0A7M4D6T1_9BACT</name>
<dbReference type="Proteomes" id="UP000285951">
    <property type="component" value="Unassembled WGS sequence"/>
</dbReference>
<dbReference type="SUPFAM" id="SSF50939">
    <property type="entry name" value="Sialidases"/>
    <property type="match status" value="1"/>
</dbReference>
<sequence length="398" mass="44926">MISLKNIIKLLPQFFLVLSLHAQECDVPFKVHSLFKFDQPETLGLPFAKGLETITIFAPQNGDNKYNHGVVLFPFKGMLYAQWQSSSVDEDGEDTQVFYSRSQNGKDWSKPSALTKKWKFGIKTNGGWWSDGNTLVAYICNWPDKNEGAKEGYTEYITSTDGIHWKSPKPLTNSNGQPVLGIIEQDVHALKTGRIITAFHMQPGLIVTPFYTDDPLGISGWTSGKMINMPANNKNISREIEPSWFYRKDSTIVMIFRDQDNSFKKLASISKDNGLSWTTPVIVDTPDSRAKQSAGNLPDGTAFMVNNPSGNKSRFPLAITLSKDGFTFDHAYLLRSGNEDLQPMRCKGKYKRIGYSYPKSVIWGDYLYVSYATNKEDAELTRIPIDSLLWQQDLLLNE</sequence>
<evidence type="ECO:0000313" key="2">
    <source>
        <dbReference type="EMBL" id="MUP38360.1"/>
    </source>
</evidence>
<protein>
    <recommendedName>
        <fullName evidence="1">Sialidase domain-containing protein</fullName>
    </recommendedName>
</protein>
<evidence type="ECO:0000313" key="4">
    <source>
        <dbReference type="Proteomes" id="UP000285951"/>
    </source>
</evidence>
<comment type="caution">
    <text evidence="2">The sequence shown here is derived from an EMBL/GenBank/DDBJ whole genome shotgun (WGS) entry which is preliminary data.</text>
</comment>
<keyword evidence="4" id="KW-1185">Reference proteome</keyword>
<dbReference type="InterPro" id="IPR011040">
    <property type="entry name" value="Sialidase"/>
</dbReference>
<dbReference type="InterPro" id="IPR036278">
    <property type="entry name" value="Sialidase_sf"/>
</dbReference>
<dbReference type="EMBL" id="WOTW01000023">
    <property type="protein sequence ID" value="MUP38360.1"/>
    <property type="molecule type" value="Genomic_DNA"/>
</dbReference>
<proteinExistence type="predicted"/>
<evidence type="ECO:0000313" key="3">
    <source>
        <dbReference type="EMBL" id="MVB07565.1"/>
    </source>
</evidence>
<dbReference type="PANTHER" id="PTHR43752:SF2">
    <property type="entry name" value="BNR_ASP-BOX REPEAT FAMILY PROTEIN"/>
    <property type="match status" value="1"/>
</dbReference>
<dbReference type="AlphaFoldDB" id="A0A7M4D6T1"/>